<comment type="subcellular location">
    <subcellularLocation>
        <location evidence="1 9">Cell membrane</location>
        <topology evidence="1 9">Multi-pass membrane protein</topology>
    </subcellularLocation>
</comment>
<dbReference type="PROSITE" id="PS50928">
    <property type="entry name" value="ABC_TM1"/>
    <property type="match status" value="1"/>
</dbReference>
<evidence type="ECO:0000256" key="6">
    <source>
        <dbReference type="ARBA" id="ARBA00022970"/>
    </source>
</evidence>
<evidence type="ECO:0000256" key="3">
    <source>
        <dbReference type="ARBA" id="ARBA00022448"/>
    </source>
</evidence>
<dbReference type="Proteomes" id="UP000051686">
    <property type="component" value="Unassembled WGS sequence"/>
</dbReference>
<dbReference type="CDD" id="cd06261">
    <property type="entry name" value="TM_PBP2"/>
    <property type="match status" value="1"/>
</dbReference>
<feature type="transmembrane region" description="Helical" evidence="9">
    <location>
        <begin position="54"/>
        <end position="75"/>
    </location>
</feature>
<dbReference type="InterPro" id="IPR035906">
    <property type="entry name" value="MetI-like_sf"/>
</dbReference>
<dbReference type="GO" id="GO:0043190">
    <property type="term" value="C:ATP-binding cassette (ABC) transporter complex"/>
    <property type="evidence" value="ECO:0007669"/>
    <property type="project" value="InterPro"/>
</dbReference>
<evidence type="ECO:0000256" key="2">
    <source>
        <dbReference type="ARBA" id="ARBA00010072"/>
    </source>
</evidence>
<evidence type="ECO:0000313" key="11">
    <source>
        <dbReference type="EMBL" id="KRL05814.1"/>
    </source>
</evidence>
<evidence type="ECO:0000256" key="8">
    <source>
        <dbReference type="ARBA" id="ARBA00023136"/>
    </source>
</evidence>
<dbReference type="PANTHER" id="PTHR30614:SF20">
    <property type="entry name" value="GLUTAMINE TRANSPORT SYSTEM PERMEASE PROTEIN GLNP"/>
    <property type="match status" value="1"/>
</dbReference>
<dbReference type="InterPro" id="IPR000515">
    <property type="entry name" value="MetI-like"/>
</dbReference>
<dbReference type="InterPro" id="IPR010065">
    <property type="entry name" value="AA_ABC_transptr_permease_3TM"/>
</dbReference>
<dbReference type="EMBL" id="AZEH01000020">
    <property type="protein sequence ID" value="KRL05814.1"/>
    <property type="molecule type" value="Genomic_DNA"/>
</dbReference>
<evidence type="ECO:0000256" key="4">
    <source>
        <dbReference type="ARBA" id="ARBA00022475"/>
    </source>
</evidence>
<sequence length="228" mass="25055">MFDFLKQYYPVFVEGTAQTIIISIIGILIGILLGLIFVMMRLSKVRVFSYIARVYIAIVRGTPAMIQVMLIYYTLSKVLEVPQIQFLGSGLDRVIPGSIALGINSGAYTAEIFRSGIISIPNGQTEAGLSLGLSDRTTMFSIILPQAVRNILPALGNEFISLVKESSVLFYIGVQEVTAQALGVGGTLYDFVPPLIVAALIYFVLTFILSQLMQLLEKKMGRKYLQSN</sequence>
<dbReference type="PATRIC" id="fig|1423777.3.peg.589"/>
<dbReference type="GO" id="GO:0022857">
    <property type="term" value="F:transmembrane transporter activity"/>
    <property type="evidence" value="ECO:0007669"/>
    <property type="project" value="InterPro"/>
</dbReference>
<dbReference type="FunFam" id="1.10.3720.10:FF:000033">
    <property type="entry name" value="Polar amino acid ABC transporter permease"/>
    <property type="match status" value="1"/>
</dbReference>
<dbReference type="NCBIfam" id="TIGR01726">
    <property type="entry name" value="HEQRo_perm_3TM"/>
    <property type="match status" value="1"/>
</dbReference>
<keyword evidence="3 9" id="KW-0813">Transport</keyword>
<name>A0A0R1MCS7_9LACO</name>
<keyword evidence="7 9" id="KW-1133">Transmembrane helix</keyword>
<dbReference type="Pfam" id="PF00528">
    <property type="entry name" value="BPD_transp_1"/>
    <property type="match status" value="1"/>
</dbReference>
<comment type="caution">
    <text evidence="11">The sequence shown here is derived from an EMBL/GenBank/DDBJ whole genome shotgun (WGS) entry which is preliminary data.</text>
</comment>
<dbReference type="STRING" id="1423777.FD46_GL000570"/>
<organism evidence="11 12">
    <name type="scientific">Liquorilactobacillus oeni DSM 19972</name>
    <dbReference type="NCBI Taxonomy" id="1423777"/>
    <lineage>
        <taxon>Bacteria</taxon>
        <taxon>Bacillati</taxon>
        <taxon>Bacillota</taxon>
        <taxon>Bacilli</taxon>
        <taxon>Lactobacillales</taxon>
        <taxon>Lactobacillaceae</taxon>
        <taxon>Liquorilactobacillus</taxon>
    </lineage>
</organism>
<feature type="transmembrane region" description="Helical" evidence="9">
    <location>
        <begin position="20"/>
        <end position="42"/>
    </location>
</feature>
<dbReference type="OrthoDB" id="9811552at2"/>
<dbReference type="Gene3D" id="1.10.3720.10">
    <property type="entry name" value="MetI-like"/>
    <property type="match status" value="1"/>
</dbReference>
<evidence type="ECO:0000256" key="9">
    <source>
        <dbReference type="RuleBase" id="RU363032"/>
    </source>
</evidence>
<evidence type="ECO:0000256" key="7">
    <source>
        <dbReference type="ARBA" id="ARBA00022989"/>
    </source>
</evidence>
<gene>
    <name evidence="11" type="ORF">FD46_GL000570</name>
</gene>
<feature type="transmembrane region" description="Helical" evidence="9">
    <location>
        <begin position="195"/>
        <end position="216"/>
    </location>
</feature>
<comment type="similarity">
    <text evidence="2">Belongs to the binding-protein-dependent transport system permease family. HisMQ subfamily.</text>
</comment>
<proteinExistence type="inferred from homology"/>
<feature type="domain" description="ABC transmembrane type-1" evidence="10">
    <location>
        <begin position="16"/>
        <end position="213"/>
    </location>
</feature>
<keyword evidence="6" id="KW-0029">Amino-acid transport</keyword>
<dbReference type="GO" id="GO:0006865">
    <property type="term" value="P:amino acid transport"/>
    <property type="evidence" value="ECO:0007669"/>
    <property type="project" value="UniProtKB-KW"/>
</dbReference>
<evidence type="ECO:0000313" key="12">
    <source>
        <dbReference type="Proteomes" id="UP000051686"/>
    </source>
</evidence>
<dbReference type="SUPFAM" id="SSF161098">
    <property type="entry name" value="MetI-like"/>
    <property type="match status" value="1"/>
</dbReference>
<protein>
    <submittedName>
        <fullName evidence="11">Amino acid ABC transporter permease</fullName>
    </submittedName>
</protein>
<keyword evidence="8 9" id="KW-0472">Membrane</keyword>
<evidence type="ECO:0000256" key="5">
    <source>
        <dbReference type="ARBA" id="ARBA00022692"/>
    </source>
</evidence>
<evidence type="ECO:0000256" key="1">
    <source>
        <dbReference type="ARBA" id="ARBA00004651"/>
    </source>
</evidence>
<keyword evidence="4" id="KW-1003">Cell membrane</keyword>
<evidence type="ECO:0000259" key="10">
    <source>
        <dbReference type="PROSITE" id="PS50928"/>
    </source>
</evidence>
<keyword evidence="5 9" id="KW-0812">Transmembrane</keyword>
<dbReference type="AlphaFoldDB" id="A0A0R1MCS7"/>
<accession>A0A0R1MCS7</accession>
<reference evidence="11 12" key="1">
    <citation type="journal article" date="2015" name="Genome Announc.">
        <title>Expanding the biotechnology potential of lactobacilli through comparative genomics of 213 strains and associated genera.</title>
        <authorList>
            <person name="Sun Z."/>
            <person name="Harris H.M."/>
            <person name="McCann A."/>
            <person name="Guo C."/>
            <person name="Argimon S."/>
            <person name="Zhang W."/>
            <person name="Yang X."/>
            <person name="Jeffery I.B."/>
            <person name="Cooney J.C."/>
            <person name="Kagawa T.F."/>
            <person name="Liu W."/>
            <person name="Song Y."/>
            <person name="Salvetti E."/>
            <person name="Wrobel A."/>
            <person name="Rasinkangas P."/>
            <person name="Parkhill J."/>
            <person name="Rea M.C."/>
            <person name="O'Sullivan O."/>
            <person name="Ritari J."/>
            <person name="Douillard F.P."/>
            <person name="Paul Ross R."/>
            <person name="Yang R."/>
            <person name="Briner A.E."/>
            <person name="Felis G.E."/>
            <person name="de Vos W.M."/>
            <person name="Barrangou R."/>
            <person name="Klaenhammer T.R."/>
            <person name="Caufield P.W."/>
            <person name="Cui Y."/>
            <person name="Zhang H."/>
            <person name="O'Toole P.W."/>
        </authorList>
    </citation>
    <scope>NUCLEOTIDE SEQUENCE [LARGE SCALE GENOMIC DNA]</scope>
    <source>
        <strain evidence="11 12">DSM 19972</strain>
    </source>
</reference>
<dbReference type="RefSeq" id="WP_057895543.1">
    <property type="nucleotide sequence ID" value="NZ_AZEH01000020.1"/>
</dbReference>
<dbReference type="PANTHER" id="PTHR30614">
    <property type="entry name" value="MEMBRANE COMPONENT OF AMINO ACID ABC TRANSPORTER"/>
    <property type="match status" value="1"/>
</dbReference>
<keyword evidence="12" id="KW-1185">Reference proteome</keyword>
<dbReference type="InterPro" id="IPR043429">
    <property type="entry name" value="ArtM/GltK/GlnP/TcyL/YhdX-like"/>
</dbReference>